<gene>
    <name evidence="2" type="ORF">LMF89_20970</name>
</gene>
<dbReference type="PANTHER" id="PTHR24567:SF26">
    <property type="entry name" value="REGULATORY PROTEIN YEIL"/>
    <property type="match status" value="1"/>
</dbReference>
<dbReference type="Gene3D" id="2.60.120.10">
    <property type="entry name" value="Jelly Rolls"/>
    <property type="match status" value="1"/>
</dbReference>
<sequence>MDTCTNSQEHICASIVPIFKMLHLTELQKINTLIKKKSYEKGKILFTKGDLAKHLYIVRFGRVKVYEMSEDGRQQIVRLLEPGDFFGELALFMDEQHYFLNAETLDDTGICLLSRDDLKMIMHQNPEISTRIMQALTERLVYAEKFISNLTLQTIEQRLITWLLIMGEKEGVVTPQGIRLTITCQDMNWLTYSALQEKH</sequence>
<accession>A0ABS8HXB9</accession>
<evidence type="ECO:0000259" key="1">
    <source>
        <dbReference type="PROSITE" id="PS50042"/>
    </source>
</evidence>
<proteinExistence type="predicted"/>
<dbReference type="InterPro" id="IPR018490">
    <property type="entry name" value="cNMP-bd_dom_sf"/>
</dbReference>
<dbReference type="PANTHER" id="PTHR24567">
    <property type="entry name" value="CRP FAMILY TRANSCRIPTIONAL REGULATORY PROTEIN"/>
    <property type="match status" value="1"/>
</dbReference>
<feature type="domain" description="Cyclic nucleotide-binding" evidence="1">
    <location>
        <begin position="18"/>
        <end position="139"/>
    </location>
</feature>
<keyword evidence="3" id="KW-1185">Reference proteome</keyword>
<protein>
    <submittedName>
        <fullName evidence="2">Crp/Fnr family transcriptional regulator</fullName>
    </submittedName>
</protein>
<organism evidence="2 3">
    <name type="scientific">Pelosinus baikalensis</name>
    <dbReference type="NCBI Taxonomy" id="2892015"/>
    <lineage>
        <taxon>Bacteria</taxon>
        <taxon>Bacillati</taxon>
        <taxon>Bacillota</taxon>
        <taxon>Negativicutes</taxon>
        <taxon>Selenomonadales</taxon>
        <taxon>Sporomusaceae</taxon>
        <taxon>Pelosinus</taxon>
    </lineage>
</organism>
<dbReference type="SMART" id="SM00100">
    <property type="entry name" value="cNMP"/>
    <property type="match status" value="1"/>
</dbReference>
<dbReference type="SUPFAM" id="SSF51206">
    <property type="entry name" value="cAMP-binding domain-like"/>
    <property type="match status" value="1"/>
</dbReference>
<dbReference type="Pfam" id="PF00027">
    <property type="entry name" value="cNMP_binding"/>
    <property type="match status" value="1"/>
</dbReference>
<reference evidence="2" key="1">
    <citation type="submission" date="2021-11" db="EMBL/GenBank/DDBJ databases">
        <title>Description of a new species Pelosinus isolated from the bottom sediments of Lake Baikal.</title>
        <authorList>
            <person name="Zakharyuk A."/>
        </authorList>
    </citation>
    <scope>NUCLEOTIDE SEQUENCE</scope>
    <source>
        <strain evidence="2">Bkl1</strain>
    </source>
</reference>
<evidence type="ECO:0000313" key="3">
    <source>
        <dbReference type="Proteomes" id="UP001165492"/>
    </source>
</evidence>
<dbReference type="EMBL" id="JAJHJB010000041">
    <property type="protein sequence ID" value="MCC5467810.1"/>
    <property type="molecule type" value="Genomic_DNA"/>
</dbReference>
<dbReference type="InterPro" id="IPR014710">
    <property type="entry name" value="RmlC-like_jellyroll"/>
</dbReference>
<dbReference type="PROSITE" id="PS50042">
    <property type="entry name" value="CNMP_BINDING_3"/>
    <property type="match status" value="1"/>
</dbReference>
<comment type="caution">
    <text evidence="2">The sequence shown here is derived from an EMBL/GenBank/DDBJ whole genome shotgun (WGS) entry which is preliminary data.</text>
</comment>
<name>A0ABS8HXB9_9FIRM</name>
<dbReference type="RefSeq" id="WP_229536753.1">
    <property type="nucleotide sequence ID" value="NZ_JAJHJB010000041.1"/>
</dbReference>
<dbReference type="InterPro" id="IPR050397">
    <property type="entry name" value="Env_Response_Regulators"/>
</dbReference>
<dbReference type="InterPro" id="IPR000595">
    <property type="entry name" value="cNMP-bd_dom"/>
</dbReference>
<evidence type="ECO:0000313" key="2">
    <source>
        <dbReference type="EMBL" id="MCC5467810.1"/>
    </source>
</evidence>
<dbReference type="CDD" id="cd00038">
    <property type="entry name" value="CAP_ED"/>
    <property type="match status" value="1"/>
</dbReference>
<dbReference type="Proteomes" id="UP001165492">
    <property type="component" value="Unassembled WGS sequence"/>
</dbReference>